<evidence type="ECO:0000313" key="3">
    <source>
        <dbReference type="EMBL" id="GGP18151.1"/>
    </source>
</evidence>
<dbReference type="Gene3D" id="2.30.110.10">
    <property type="entry name" value="Electron Transport, Fmn-binding Protein, Chain A"/>
    <property type="match status" value="1"/>
</dbReference>
<comment type="similarity">
    <text evidence="1">Belongs to the F420H(2)-dependent quinone reductase family.</text>
</comment>
<dbReference type="PANTHER" id="PTHR39428:SF1">
    <property type="entry name" value="F420H(2)-DEPENDENT QUINONE REDUCTASE RV1261C"/>
    <property type="match status" value="1"/>
</dbReference>
<protein>
    <recommendedName>
        <fullName evidence="5">Nitroreductase family deazaflavin-dependent oxidoreductase</fullName>
    </recommendedName>
</protein>
<evidence type="ECO:0000256" key="2">
    <source>
        <dbReference type="ARBA" id="ARBA00049106"/>
    </source>
</evidence>
<gene>
    <name evidence="3" type="ORF">GCM10012278_89310</name>
</gene>
<organism evidence="3 4">
    <name type="scientific">Nonomuraea glycinis</name>
    <dbReference type="NCBI Taxonomy" id="2047744"/>
    <lineage>
        <taxon>Bacteria</taxon>
        <taxon>Bacillati</taxon>
        <taxon>Actinomycetota</taxon>
        <taxon>Actinomycetes</taxon>
        <taxon>Streptosporangiales</taxon>
        <taxon>Streptosporangiaceae</taxon>
        <taxon>Nonomuraea</taxon>
    </lineage>
</organism>
<reference evidence="3" key="1">
    <citation type="journal article" date="2014" name="Int. J. Syst. Evol. Microbiol.">
        <title>Complete genome sequence of Corynebacterium casei LMG S-19264T (=DSM 44701T), isolated from a smear-ripened cheese.</title>
        <authorList>
            <consortium name="US DOE Joint Genome Institute (JGI-PGF)"/>
            <person name="Walter F."/>
            <person name="Albersmeier A."/>
            <person name="Kalinowski J."/>
            <person name="Ruckert C."/>
        </authorList>
    </citation>
    <scope>NUCLEOTIDE SEQUENCE</scope>
    <source>
        <strain evidence="3">CGMCC 4.7430</strain>
    </source>
</reference>
<comment type="caution">
    <text evidence="3">The sequence shown here is derived from an EMBL/GenBank/DDBJ whole genome shotgun (WGS) entry which is preliminary data.</text>
</comment>
<dbReference type="AlphaFoldDB" id="A0A918AF70"/>
<dbReference type="InterPro" id="IPR004378">
    <property type="entry name" value="F420H2_quin_Rdtase"/>
</dbReference>
<reference evidence="3" key="2">
    <citation type="submission" date="2020-09" db="EMBL/GenBank/DDBJ databases">
        <authorList>
            <person name="Sun Q."/>
            <person name="Zhou Y."/>
        </authorList>
    </citation>
    <scope>NUCLEOTIDE SEQUENCE</scope>
    <source>
        <strain evidence="3">CGMCC 4.7430</strain>
    </source>
</reference>
<evidence type="ECO:0008006" key="5">
    <source>
        <dbReference type="Google" id="ProtNLM"/>
    </source>
</evidence>
<dbReference type="PANTHER" id="PTHR39428">
    <property type="entry name" value="F420H(2)-DEPENDENT QUINONE REDUCTASE RV1261C"/>
    <property type="match status" value="1"/>
</dbReference>
<sequence>MPFFQWFAATDWFMRVGPRVMPKFDRVLRPLARGRLLSGGPMPTLVLTSTGAKTGLPRSTPLACRPEPGGALLVVGSNFGHDRHPAWSANLIRTPEARVGFGGREFGVTAVLLTGGERAAAWPGLIEQWPLYSRYTDKSGRQLRVFRLIPTH</sequence>
<dbReference type="SUPFAM" id="SSF50475">
    <property type="entry name" value="FMN-binding split barrel"/>
    <property type="match status" value="1"/>
</dbReference>
<comment type="catalytic activity">
    <reaction evidence="2">
        <text>oxidized coenzyme F420-(gamma-L-Glu)(n) + a quinol + H(+) = reduced coenzyme F420-(gamma-L-Glu)(n) + a quinone</text>
        <dbReference type="Rhea" id="RHEA:39663"/>
        <dbReference type="Rhea" id="RHEA-COMP:12939"/>
        <dbReference type="Rhea" id="RHEA-COMP:14378"/>
        <dbReference type="ChEBI" id="CHEBI:15378"/>
        <dbReference type="ChEBI" id="CHEBI:24646"/>
        <dbReference type="ChEBI" id="CHEBI:132124"/>
        <dbReference type="ChEBI" id="CHEBI:133980"/>
        <dbReference type="ChEBI" id="CHEBI:139511"/>
    </reaction>
</comment>
<dbReference type="Proteomes" id="UP000660745">
    <property type="component" value="Unassembled WGS sequence"/>
</dbReference>
<dbReference type="InterPro" id="IPR012349">
    <property type="entry name" value="Split_barrel_FMN-bd"/>
</dbReference>
<dbReference type="EMBL" id="BMNK01000028">
    <property type="protein sequence ID" value="GGP18151.1"/>
    <property type="molecule type" value="Genomic_DNA"/>
</dbReference>
<proteinExistence type="inferred from homology"/>
<accession>A0A918AF70</accession>
<dbReference type="GO" id="GO:0070967">
    <property type="term" value="F:coenzyme F420 binding"/>
    <property type="evidence" value="ECO:0007669"/>
    <property type="project" value="TreeGrafter"/>
</dbReference>
<evidence type="ECO:0000313" key="4">
    <source>
        <dbReference type="Proteomes" id="UP000660745"/>
    </source>
</evidence>
<dbReference type="GO" id="GO:0005886">
    <property type="term" value="C:plasma membrane"/>
    <property type="evidence" value="ECO:0007669"/>
    <property type="project" value="TreeGrafter"/>
</dbReference>
<dbReference type="NCBIfam" id="TIGR00026">
    <property type="entry name" value="hi_GC_TIGR00026"/>
    <property type="match status" value="1"/>
</dbReference>
<evidence type="ECO:0000256" key="1">
    <source>
        <dbReference type="ARBA" id="ARBA00008710"/>
    </source>
</evidence>
<dbReference type="Pfam" id="PF04075">
    <property type="entry name" value="F420H2_quin_red"/>
    <property type="match status" value="1"/>
</dbReference>
<keyword evidence="4" id="KW-1185">Reference proteome</keyword>
<dbReference type="GO" id="GO:0016491">
    <property type="term" value="F:oxidoreductase activity"/>
    <property type="evidence" value="ECO:0007669"/>
    <property type="project" value="InterPro"/>
</dbReference>
<name>A0A918AF70_9ACTN</name>